<evidence type="ECO:0000313" key="2">
    <source>
        <dbReference type="EMBL" id="PYH88331.1"/>
    </source>
</evidence>
<dbReference type="SMART" id="SM00829">
    <property type="entry name" value="PKS_ER"/>
    <property type="match status" value="1"/>
</dbReference>
<dbReference type="Gene3D" id="3.90.180.10">
    <property type="entry name" value="Medium-chain alcohol dehydrogenases, catalytic domain"/>
    <property type="match status" value="1"/>
</dbReference>
<dbReference type="InterPro" id="IPR020843">
    <property type="entry name" value="ER"/>
</dbReference>
<dbReference type="OrthoDB" id="201656at2759"/>
<dbReference type="GO" id="GO:0005739">
    <property type="term" value="C:mitochondrion"/>
    <property type="evidence" value="ECO:0007669"/>
    <property type="project" value="TreeGrafter"/>
</dbReference>
<accession>A0A319CV56</accession>
<dbReference type="InterPro" id="IPR011032">
    <property type="entry name" value="GroES-like_sf"/>
</dbReference>
<keyword evidence="3" id="KW-1185">Reference proteome</keyword>
<dbReference type="VEuPathDB" id="FungiDB:BO71DRAFT_454119"/>
<reference evidence="2 3" key="1">
    <citation type="submission" date="2018-02" db="EMBL/GenBank/DDBJ databases">
        <title>The genomes of Aspergillus section Nigri reveals drivers in fungal speciation.</title>
        <authorList>
            <consortium name="DOE Joint Genome Institute"/>
            <person name="Vesth T.C."/>
            <person name="Nybo J."/>
            <person name="Theobald S."/>
            <person name="Brandl J."/>
            <person name="Frisvad J.C."/>
            <person name="Nielsen K.F."/>
            <person name="Lyhne E.K."/>
            <person name="Kogle M.E."/>
            <person name="Kuo A."/>
            <person name="Riley R."/>
            <person name="Clum A."/>
            <person name="Nolan M."/>
            <person name="Lipzen A."/>
            <person name="Salamov A."/>
            <person name="Henrissat B."/>
            <person name="Wiebenga A."/>
            <person name="De vries R.P."/>
            <person name="Grigoriev I.V."/>
            <person name="Mortensen U.H."/>
            <person name="Andersen M.R."/>
            <person name="Baker S.E."/>
        </authorList>
    </citation>
    <scope>NUCLEOTIDE SEQUENCE [LARGE SCALE GENOMIC DNA]</scope>
    <source>
        <strain evidence="2 3">CBS 707.79</strain>
    </source>
</reference>
<gene>
    <name evidence="2" type="ORF">BO71DRAFT_454119</name>
</gene>
<dbReference type="CDD" id="cd08267">
    <property type="entry name" value="MDR1"/>
    <property type="match status" value="1"/>
</dbReference>
<dbReference type="PANTHER" id="PTHR11695:SF294">
    <property type="entry name" value="RETICULON-4-INTERACTING PROTEIN 1, MITOCHONDRIAL"/>
    <property type="match status" value="1"/>
</dbReference>
<feature type="domain" description="Enoyl reductase (ER)" evidence="1">
    <location>
        <begin position="15"/>
        <end position="296"/>
    </location>
</feature>
<dbReference type="GO" id="GO:0016491">
    <property type="term" value="F:oxidoreductase activity"/>
    <property type="evidence" value="ECO:0007669"/>
    <property type="project" value="InterPro"/>
</dbReference>
<dbReference type="SUPFAM" id="SSF51735">
    <property type="entry name" value="NAD(P)-binding Rossmann-fold domains"/>
    <property type="match status" value="1"/>
</dbReference>
<evidence type="ECO:0000259" key="1">
    <source>
        <dbReference type="SMART" id="SM00829"/>
    </source>
</evidence>
<evidence type="ECO:0000313" key="3">
    <source>
        <dbReference type="Proteomes" id="UP000247810"/>
    </source>
</evidence>
<dbReference type="EMBL" id="KZ826104">
    <property type="protein sequence ID" value="PYH88331.1"/>
    <property type="molecule type" value="Genomic_DNA"/>
</dbReference>
<dbReference type="InterPro" id="IPR036291">
    <property type="entry name" value="NAD(P)-bd_dom_sf"/>
</dbReference>
<sequence>MTMRAWQYASTTPSGIEQHMHLTTTLPAPDPSALTKDIILIETLYAGLNPADFKTAELPLIKYSLGLPVTPGFDFCGRVKSRDIVFGGLGHPKQLGTLSESFIAPLSKTEAAGISAAGTAAYKALAPYVKAGDKVFVNGGSGGVGIFAIQIARVLGAEVTVTCSTRNVEFCRGLGAQRVIDYTQGDLVELLVRNGVMFDHVVDNVGADARLYQRAELFTAPGARIAQVGIQGRGEGGWRRHVLVLGWVEREELERLGGWVSEGRVRVCVDEVFGFEGAVAAFTRLRTGRARGRIVVKVGDSI</sequence>
<name>A0A319CV56_9EURO</name>
<dbReference type="PANTHER" id="PTHR11695">
    <property type="entry name" value="ALCOHOL DEHYDROGENASE RELATED"/>
    <property type="match status" value="1"/>
</dbReference>
<organism evidence="2 3">
    <name type="scientific">Aspergillus ellipticus CBS 707.79</name>
    <dbReference type="NCBI Taxonomy" id="1448320"/>
    <lineage>
        <taxon>Eukaryota</taxon>
        <taxon>Fungi</taxon>
        <taxon>Dikarya</taxon>
        <taxon>Ascomycota</taxon>
        <taxon>Pezizomycotina</taxon>
        <taxon>Eurotiomycetes</taxon>
        <taxon>Eurotiomycetidae</taxon>
        <taxon>Eurotiales</taxon>
        <taxon>Aspergillaceae</taxon>
        <taxon>Aspergillus</taxon>
        <taxon>Aspergillus subgen. Circumdati</taxon>
    </lineage>
</organism>
<proteinExistence type="predicted"/>
<protein>
    <submittedName>
        <fullName evidence="2">NAD(P)-binding protein</fullName>
    </submittedName>
</protein>
<dbReference type="Proteomes" id="UP000247810">
    <property type="component" value="Unassembled WGS sequence"/>
</dbReference>
<dbReference type="SUPFAM" id="SSF50129">
    <property type="entry name" value="GroES-like"/>
    <property type="match status" value="1"/>
</dbReference>
<dbReference type="AlphaFoldDB" id="A0A319CV56"/>
<dbReference type="InterPro" id="IPR050700">
    <property type="entry name" value="YIM1/Zinc_Alcohol_DH_Fams"/>
</dbReference>
<dbReference type="Pfam" id="PF13602">
    <property type="entry name" value="ADH_zinc_N_2"/>
    <property type="match status" value="1"/>
</dbReference>
<dbReference type="STRING" id="1448320.A0A319CV56"/>
<dbReference type="Gene3D" id="3.40.50.720">
    <property type="entry name" value="NAD(P)-binding Rossmann-like Domain"/>
    <property type="match status" value="1"/>
</dbReference>